<sequence length="64" mass="7876">MCLARNSLPQDKNFFSNVRRYNYLFQYSIYKKISVKSILFYSLHGRFSFVRRDYFRIMSSMTCH</sequence>
<keyword evidence="2" id="KW-1185">Reference proteome</keyword>
<dbReference type="EMBL" id="JADYXP020000007">
    <property type="protein sequence ID" value="KAL0120563.1"/>
    <property type="molecule type" value="Genomic_DNA"/>
</dbReference>
<dbReference type="AlphaFoldDB" id="A0AAW2FYU1"/>
<reference evidence="1 2" key="1">
    <citation type="submission" date="2023-03" db="EMBL/GenBank/DDBJ databases">
        <title>High recombination rates correlate with genetic variation in Cardiocondyla obscurior ants.</title>
        <authorList>
            <person name="Errbii M."/>
        </authorList>
    </citation>
    <scope>NUCLEOTIDE SEQUENCE [LARGE SCALE GENOMIC DNA]</scope>
    <source>
        <strain evidence="1">Alpha-2009</strain>
        <tissue evidence="1">Whole body</tissue>
    </source>
</reference>
<proteinExistence type="predicted"/>
<comment type="caution">
    <text evidence="1">The sequence shown here is derived from an EMBL/GenBank/DDBJ whole genome shotgun (WGS) entry which is preliminary data.</text>
</comment>
<organism evidence="1 2">
    <name type="scientific">Cardiocondyla obscurior</name>
    <dbReference type="NCBI Taxonomy" id="286306"/>
    <lineage>
        <taxon>Eukaryota</taxon>
        <taxon>Metazoa</taxon>
        <taxon>Ecdysozoa</taxon>
        <taxon>Arthropoda</taxon>
        <taxon>Hexapoda</taxon>
        <taxon>Insecta</taxon>
        <taxon>Pterygota</taxon>
        <taxon>Neoptera</taxon>
        <taxon>Endopterygota</taxon>
        <taxon>Hymenoptera</taxon>
        <taxon>Apocrita</taxon>
        <taxon>Aculeata</taxon>
        <taxon>Formicoidea</taxon>
        <taxon>Formicidae</taxon>
        <taxon>Myrmicinae</taxon>
        <taxon>Cardiocondyla</taxon>
    </lineage>
</organism>
<evidence type="ECO:0000313" key="2">
    <source>
        <dbReference type="Proteomes" id="UP001430953"/>
    </source>
</evidence>
<accession>A0AAW2FYU1</accession>
<protein>
    <submittedName>
        <fullName evidence="1">Uncharacterized protein</fullName>
    </submittedName>
</protein>
<dbReference type="Proteomes" id="UP001430953">
    <property type="component" value="Unassembled WGS sequence"/>
</dbReference>
<evidence type="ECO:0000313" key="1">
    <source>
        <dbReference type="EMBL" id="KAL0120563.1"/>
    </source>
</evidence>
<name>A0AAW2FYU1_9HYME</name>
<gene>
    <name evidence="1" type="ORF">PUN28_008337</name>
</gene>